<feature type="transmembrane region" description="Helical" evidence="6">
    <location>
        <begin position="206"/>
        <end position="224"/>
    </location>
</feature>
<evidence type="ECO:0000256" key="3">
    <source>
        <dbReference type="ARBA" id="ARBA00022989"/>
    </source>
</evidence>
<feature type="transmembrane region" description="Helical" evidence="6">
    <location>
        <begin position="271"/>
        <end position="293"/>
    </location>
</feature>
<evidence type="ECO:0000256" key="1">
    <source>
        <dbReference type="ARBA" id="ARBA00004141"/>
    </source>
</evidence>
<evidence type="ECO:0000256" key="5">
    <source>
        <dbReference type="SAM" id="MobiDB-lite"/>
    </source>
</evidence>
<feature type="transmembrane region" description="Helical" evidence="6">
    <location>
        <begin position="75"/>
        <end position="94"/>
    </location>
</feature>
<accession>A0ABM6V0R8</accession>
<keyword evidence="4 6" id="KW-0472">Membrane</keyword>
<dbReference type="NCBIfam" id="TIGR02783">
    <property type="entry name" value="TrbL_P"/>
    <property type="match status" value="1"/>
</dbReference>
<protein>
    <submittedName>
        <fullName evidence="7">P-type conjugative transfer protein TrbL</fullName>
    </submittedName>
</protein>
<dbReference type="InterPro" id="IPR014150">
    <property type="entry name" value="Conjugal_tfr_TrbL"/>
</dbReference>
<sequence length="473" mass="48428">MTVLELVISKKVLIKSGNAMKKISLSVLAVVLLIVAVQAQAGTGINSAGLLDDILERFANTASGWGDRIVSYGLWLFWGLTLLSMVWTYGMMVLKKSDIQEFFAETIRFLAATGFFLWILVNGPAIAISIINTCRQIAANASGLSNALSPSGIVDIGFDIAGKVVDKSSIWSPADSTVGLLVATVILCMLALVAINMLLMLITGWLLAYAGVFILGFGGGHWTQDIAIAYYKQVLGVGIQTFVMILLVGIGQSFIDQYYAAMGDDMALKELLVMLVASFVLLMLVAQLPPMFAGIVGAGSGGGSLAFGMGAALGAAGMAAATAGAAGAAAISGATSAAGGVSALQAAFESAQQSMDAGSSPGGEGRSSSGGSLSEAMGRAGGFAKSMGSSLVDAARDVAQEKAGAIKDSIQERVSETTGGKMADSIRESSGMNNGNDNSQFDGDGLGAGNNAGNSASTPETDEEMIDQFVNKK</sequence>
<evidence type="ECO:0000256" key="2">
    <source>
        <dbReference type="ARBA" id="ARBA00022692"/>
    </source>
</evidence>
<keyword evidence="7" id="KW-0614">Plasmid</keyword>
<keyword evidence="2 6" id="KW-0812">Transmembrane</keyword>
<feature type="transmembrane region" description="Helical" evidence="6">
    <location>
        <begin position="305"/>
        <end position="331"/>
    </location>
</feature>
<evidence type="ECO:0000313" key="8">
    <source>
        <dbReference type="Proteomes" id="UP000240908"/>
    </source>
</evidence>
<evidence type="ECO:0000256" key="4">
    <source>
        <dbReference type="ARBA" id="ARBA00023136"/>
    </source>
</evidence>
<name>A0ABM6V0R8_9GAMM</name>
<feature type="region of interest" description="Disordered" evidence="5">
    <location>
        <begin position="352"/>
        <end position="379"/>
    </location>
</feature>
<reference evidence="8" key="1">
    <citation type="journal article" date="2018" name="Genome Announc.">
        <title>First complete genome sequence of Yersinia massiliensis.</title>
        <authorList>
            <person name="Thomas M.C."/>
            <person name="Arling V."/>
            <person name="Goji N."/>
            <person name="Janzen T.W."/>
            <person name="Duceppe M.-O."/>
            <person name="Mathews A."/>
            <person name="Carrillo C."/>
            <person name="Amoako K."/>
        </authorList>
    </citation>
    <scope>NUCLEOTIDE SEQUENCE [LARGE SCALE GENOMIC DNA]</scope>
    <source>
        <strain evidence="8">GTA</strain>
        <plasmid evidence="8">unnamed2</plasmid>
    </source>
</reference>
<evidence type="ECO:0000256" key="6">
    <source>
        <dbReference type="SAM" id="Phobius"/>
    </source>
</evidence>
<organism evidence="7 8">
    <name type="scientific">Yersinia massiliensis</name>
    <dbReference type="NCBI Taxonomy" id="419257"/>
    <lineage>
        <taxon>Bacteria</taxon>
        <taxon>Pseudomonadati</taxon>
        <taxon>Pseudomonadota</taxon>
        <taxon>Gammaproteobacteria</taxon>
        <taxon>Enterobacterales</taxon>
        <taxon>Yersiniaceae</taxon>
        <taxon>Yersinia</taxon>
    </lineage>
</organism>
<dbReference type="Proteomes" id="UP000240908">
    <property type="component" value="Plasmid unnamed2"/>
</dbReference>
<gene>
    <name evidence="7" type="primary">trbL</name>
    <name evidence="7" type="ORF">DA391_23950</name>
</gene>
<evidence type="ECO:0000313" key="7">
    <source>
        <dbReference type="EMBL" id="AVX40730.1"/>
    </source>
</evidence>
<dbReference type="InterPro" id="IPR007688">
    <property type="entry name" value="Conjugal_tfr_TrbL/VirB6"/>
</dbReference>
<dbReference type="EMBL" id="CP028489">
    <property type="protein sequence ID" value="AVX40730.1"/>
    <property type="molecule type" value="Genomic_DNA"/>
</dbReference>
<geneLocation type="plasmid" evidence="7 8">
    <name>unnamed2</name>
</geneLocation>
<comment type="subcellular location">
    <subcellularLocation>
        <location evidence="1">Membrane</location>
        <topology evidence="1">Multi-pass membrane protein</topology>
    </subcellularLocation>
</comment>
<feature type="transmembrane region" description="Helical" evidence="6">
    <location>
        <begin position="230"/>
        <end position="250"/>
    </location>
</feature>
<feature type="region of interest" description="Disordered" evidence="5">
    <location>
        <begin position="411"/>
        <end position="473"/>
    </location>
</feature>
<keyword evidence="8" id="KW-1185">Reference proteome</keyword>
<proteinExistence type="predicted"/>
<feature type="compositionally biased region" description="Polar residues" evidence="5">
    <location>
        <begin position="428"/>
        <end position="441"/>
    </location>
</feature>
<feature type="transmembrane region" description="Helical" evidence="6">
    <location>
        <begin position="106"/>
        <end position="131"/>
    </location>
</feature>
<dbReference type="Pfam" id="PF04610">
    <property type="entry name" value="TrbL"/>
    <property type="match status" value="1"/>
</dbReference>
<keyword evidence="3 6" id="KW-1133">Transmembrane helix</keyword>
<feature type="transmembrane region" description="Helical" evidence="6">
    <location>
        <begin position="178"/>
        <end position="199"/>
    </location>
</feature>